<organism evidence="1 2">
    <name type="scientific">Methylobacterium persicinum</name>
    <dbReference type="NCBI Taxonomy" id="374426"/>
    <lineage>
        <taxon>Bacteria</taxon>
        <taxon>Pseudomonadati</taxon>
        <taxon>Pseudomonadota</taxon>
        <taxon>Alphaproteobacteria</taxon>
        <taxon>Hyphomicrobiales</taxon>
        <taxon>Methylobacteriaceae</taxon>
        <taxon>Methylobacterium</taxon>
    </lineage>
</organism>
<dbReference type="Proteomes" id="UP001236369">
    <property type="component" value="Unassembled WGS sequence"/>
</dbReference>
<gene>
    <name evidence="1" type="ORF">QO016_000842</name>
</gene>
<accession>A0ABU0HGC7</accession>
<proteinExistence type="predicted"/>
<dbReference type="EMBL" id="JAUSVV010000001">
    <property type="protein sequence ID" value="MDQ0441365.1"/>
    <property type="molecule type" value="Genomic_DNA"/>
</dbReference>
<keyword evidence="2" id="KW-1185">Reference proteome</keyword>
<sequence length="32" mass="3846">MRKILISFLLPKIISVLRRRYGQSHTARTRSF</sequence>
<name>A0ABU0HGC7_9HYPH</name>
<evidence type="ECO:0000313" key="1">
    <source>
        <dbReference type="EMBL" id="MDQ0441365.1"/>
    </source>
</evidence>
<reference evidence="1 2" key="1">
    <citation type="submission" date="2023-07" db="EMBL/GenBank/DDBJ databases">
        <title>Genomic Encyclopedia of Type Strains, Phase IV (KMG-IV): sequencing the most valuable type-strain genomes for metagenomic binning, comparative biology and taxonomic classification.</title>
        <authorList>
            <person name="Goeker M."/>
        </authorList>
    </citation>
    <scope>NUCLEOTIDE SEQUENCE [LARGE SCALE GENOMIC DNA]</scope>
    <source>
        <strain evidence="1 2">DSM 19562</strain>
    </source>
</reference>
<protein>
    <submittedName>
        <fullName evidence="1">Uncharacterized protein</fullName>
    </submittedName>
</protein>
<evidence type="ECO:0000313" key="2">
    <source>
        <dbReference type="Proteomes" id="UP001236369"/>
    </source>
</evidence>
<comment type="caution">
    <text evidence="1">The sequence shown here is derived from an EMBL/GenBank/DDBJ whole genome shotgun (WGS) entry which is preliminary data.</text>
</comment>